<dbReference type="InterPro" id="IPR045425">
    <property type="entry name" value="DUF6508"/>
</dbReference>
<dbReference type="EMBL" id="PGET01000001">
    <property type="protein sequence ID" value="PJJ29193.1"/>
    <property type="molecule type" value="Genomic_DNA"/>
</dbReference>
<name>A0A2M8Z6Y1_9FIRM</name>
<dbReference type="RefSeq" id="WP_100305612.1">
    <property type="nucleotide sequence ID" value="NZ_PGET01000001.1"/>
</dbReference>
<evidence type="ECO:0000313" key="1">
    <source>
        <dbReference type="EMBL" id="PJJ29193.1"/>
    </source>
</evidence>
<reference evidence="1 2" key="1">
    <citation type="submission" date="2017-11" db="EMBL/GenBank/DDBJ databases">
        <title>Understudied soil microbes with underappreciated capabilities: Untangling the Clostridium saccharolyticum group.</title>
        <authorList>
            <person name="Leschine S."/>
        </authorList>
    </citation>
    <scope>NUCLEOTIDE SEQUENCE [LARGE SCALE GENOMIC DNA]</scope>
    <source>
        <strain evidence="1 2">18A</strain>
    </source>
</reference>
<gene>
    <name evidence="1" type="ORF">H171_2727</name>
</gene>
<dbReference type="AlphaFoldDB" id="A0A2M8Z6Y1"/>
<proteinExistence type="predicted"/>
<dbReference type="Proteomes" id="UP000231092">
    <property type="component" value="Unassembled WGS sequence"/>
</dbReference>
<dbReference type="OrthoDB" id="9814572at2"/>
<sequence>MYEALTEYITKLDRSEYGKWHVDTEHKGTEDDPIQMPFVGYERTVIDLERAIYDFVDSHSEMELTKYGEILEQNGLEWGTESMEKADVRGLDGRAVMALLVGALRADRFCEGAFLGFLKSGAMLRWLQRLKGIDEK</sequence>
<protein>
    <submittedName>
        <fullName evidence="1">Uncharacterized protein</fullName>
    </submittedName>
</protein>
<comment type="caution">
    <text evidence="1">The sequence shown here is derived from an EMBL/GenBank/DDBJ whole genome shotgun (WGS) entry which is preliminary data.</text>
</comment>
<accession>A0A2M8Z6Y1</accession>
<organism evidence="1 2">
    <name type="scientific">[Clostridium] celerecrescens 18A</name>
    <dbReference type="NCBI Taxonomy" id="1286362"/>
    <lineage>
        <taxon>Bacteria</taxon>
        <taxon>Bacillati</taxon>
        <taxon>Bacillota</taxon>
        <taxon>Clostridia</taxon>
        <taxon>Lachnospirales</taxon>
        <taxon>Lachnospiraceae</taxon>
        <taxon>Lacrimispora</taxon>
    </lineage>
</organism>
<dbReference type="Pfam" id="PF20118">
    <property type="entry name" value="DUF6508"/>
    <property type="match status" value="1"/>
</dbReference>
<evidence type="ECO:0000313" key="2">
    <source>
        <dbReference type="Proteomes" id="UP000231092"/>
    </source>
</evidence>